<protein>
    <submittedName>
        <fullName evidence="1">Uncharacterized protein</fullName>
    </submittedName>
</protein>
<accession>A0ACC3P1A1</accession>
<keyword evidence="2" id="KW-1185">Reference proteome</keyword>
<dbReference type="Proteomes" id="UP000000226">
    <property type="component" value="Unassembled WGS sequence"/>
</dbReference>
<organism evidence="1 2">
    <name type="scientific">Phaseolus vulgaris</name>
    <name type="common">Kidney bean</name>
    <name type="synonym">French bean</name>
    <dbReference type="NCBI Taxonomy" id="3885"/>
    <lineage>
        <taxon>Eukaryota</taxon>
        <taxon>Viridiplantae</taxon>
        <taxon>Streptophyta</taxon>
        <taxon>Embryophyta</taxon>
        <taxon>Tracheophyta</taxon>
        <taxon>Spermatophyta</taxon>
        <taxon>Magnoliopsida</taxon>
        <taxon>eudicotyledons</taxon>
        <taxon>Gunneridae</taxon>
        <taxon>Pentapetalae</taxon>
        <taxon>rosids</taxon>
        <taxon>fabids</taxon>
        <taxon>Fabales</taxon>
        <taxon>Fabaceae</taxon>
        <taxon>Papilionoideae</taxon>
        <taxon>50 kb inversion clade</taxon>
        <taxon>NPAAA clade</taxon>
        <taxon>indigoferoid/millettioid clade</taxon>
        <taxon>Phaseoleae</taxon>
        <taxon>Phaseolus</taxon>
    </lineage>
</organism>
<sequence>MRNHSGWCFFISKGVVFKESLKQVDSRSSNKNKNLEFNSSRVSPAPNHGSWKGAMNISKSFNPVFFQLLFLDE</sequence>
<dbReference type="EMBL" id="MU967754">
    <property type="protein sequence ID" value="KAK6646256.1"/>
    <property type="molecule type" value="Genomic_DNA"/>
</dbReference>
<evidence type="ECO:0000313" key="2">
    <source>
        <dbReference type="Proteomes" id="UP000000226"/>
    </source>
</evidence>
<evidence type="ECO:0000313" key="1">
    <source>
        <dbReference type="EMBL" id="KAK6646256.1"/>
    </source>
</evidence>
<reference evidence="1" key="1">
    <citation type="submission" date="2023-07" db="EMBL/GenBank/DDBJ databases">
        <title>WGS assembly of Phaseolus vulgaris.</title>
        <authorList>
            <person name="Schmutz J."/>
            <person name="Mcclean P."/>
            <person name="Shu S."/>
            <person name="Cregan P."/>
            <person name="Rokhsar D."/>
            <person name="Jackson S."/>
        </authorList>
    </citation>
    <scope>NUCLEOTIDE SEQUENCE</scope>
</reference>
<name>A0ACC3P1A1_PHAVU</name>
<proteinExistence type="predicted"/>
<comment type="caution">
    <text evidence="1">The sequence shown here is derived from an EMBL/GenBank/DDBJ whole genome shotgun (WGS) entry which is preliminary data.</text>
</comment>
<gene>
    <name evidence="1" type="ORF">PHAVU_L001932</name>
</gene>